<feature type="domain" description="Ig-like" evidence="8">
    <location>
        <begin position="338"/>
        <end position="439"/>
    </location>
</feature>
<dbReference type="Pfam" id="PF08205">
    <property type="entry name" value="C2-set_2"/>
    <property type="match status" value="1"/>
</dbReference>
<dbReference type="InterPro" id="IPR013162">
    <property type="entry name" value="CD80_C2-set"/>
</dbReference>
<feature type="non-terminal residue" evidence="9">
    <location>
        <position position="1798"/>
    </location>
</feature>
<feature type="compositionally biased region" description="Basic and acidic residues" evidence="6">
    <location>
        <begin position="1646"/>
        <end position="1666"/>
    </location>
</feature>
<dbReference type="Pfam" id="PF13927">
    <property type="entry name" value="Ig_3"/>
    <property type="match status" value="1"/>
</dbReference>
<accession>A0A836F9Y5</accession>
<feature type="region of interest" description="Disordered" evidence="6">
    <location>
        <begin position="1259"/>
        <end position="1293"/>
    </location>
</feature>
<dbReference type="Gene3D" id="2.60.40.10">
    <property type="entry name" value="Immunoglobulins"/>
    <property type="match status" value="8"/>
</dbReference>
<name>A0A836F9Y5_9HYME</name>
<evidence type="ECO:0000256" key="1">
    <source>
        <dbReference type="ARBA" id="ARBA00004167"/>
    </source>
</evidence>
<dbReference type="PANTHER" id="PTHR23278">
    <property type="entry name" value="SIDESTEP PROTEIN"/>
    <property type="match status" value="1"/>
</dbReference>
<feature type="compositionally biased region" description="Polar residues" evidence="6">
    <location>
        <begin position="1283"/>
        <end position="1293"/>
    </location>
</feature>
<feature type="domain" description="Ig-like" evidence="8">
    <location>
        <begin position="867"/>
        <end position="947"/>
    </location>
</feature>
<evidence type="ECO:0000256" key="7">
    <source>
        <dbReference type="SAM" id="Phobius"/>
    </source>
</evidence>
<feature type="non-terminal residue" evidence="9">
    <location>
        <position position="1"/>
    </location>
</feature>
<sequence>MRFDRATSTWICFLTAISGMKRCPNRNSEENGFCELVRNSCIDFIKLATEKITNSPTDVHQGNRSGCKVLRLIVRTRYVRRLQRIYMDIAISLKRTLAAGILYGPQLLLQGSEAWLKTVKLAELGTEILLPCVLKSPQCDGLHSIKWYHGSTRIFIFSEDAGVIRGNNDIAARADIEYSSNSSRSYLKLSEIQLNNEGLYKCEATYMAVNRECNNVQHVLLNVTVQPAFVRVIDENSKNTLSTGATLGPINEGSTISLYCESGEGKPVPTVEWFKDDELLEATNSRTVTDTGIGTGSSLLEMQITREELGATFTCKVNNIALVEPLTVDINLDIHVRPLKMDLEGVVGHVVQGTKILLQCKVQAARPAANVTWKNGTHLLSENNERFEMFETKIHENKDGTFETISYLAFTASVYDNGKTFKCYAENSVTRIEDLKPMKEATTIEVLYPPIIKMKPNNITVNETDDFLIFCDYEANPATLLKVTWLRDDDELVLNEEHYDGGITEQTALTVKNATPSDMGSYKCILENNAGPTVSEATVQVSVFYKPVVEVIMDPETPVNEADRLNVSLTCEVDAGNPAILTAVRWYLDGDLLKELPDCSRNSTVSSEESLAFCDIDPSKLLLESVGRTFHGNYSCEGKNDAGWGPNSPSTSVIVYYKPGPASITYEPRQVVKKQALSITCFVLDPGRPRVSGFKWLRGWHRLPDENEATLFIESVNLETEANFTCLAYNEAGDGEPATTFIDVSVAPTFIKKLHSYRGYVYNAPNVSIMCWVECAPICTISWLRDDIPMNFTKTNRYYVSNVYHPPDPRTDDFESIQSTLIWNLTVWPNGQLDRAEDNVKFTCKSSSNGIGPGVESFTHFHVEFPPEDITISKKIINVIEDTVPETVECNAKARPKPNFRWFREGSADPDIITEGHVFDLKMPIPRRSSSTYYCEAWNRHGSLNISFIMNVQFKPNCQIEKERFEGQDYVVCSANANPKQTDFTWSLKNENDSLEQVAQIRNGKSYMLLDTSVTNFRTYVCVANNTIGHSVACERDIPGHIPWWHRLDGNLLLIIIVMTVVMILVLILICVAIYIVCRRKRSQLKYSTRVVELEEREHPDGGPPSPTVSSHSVQTPAQPTPAPRWPLKPGVLVHINRTHSLRSGLSVRANEANLQNELVGKHNDESLRQRFLDETSLSSIGRNPTRAVFRRGRKDQTAQRTTSMTSLNEDGMLARANKIKAMFGVQLKEQATLPGISREKTAVTYKRIVPRQRILHGVESSYEPNRGNISRKRKKPGADPNQAANNNHVNSVSEVLPDSGTKTFYENLPFHGIQAPPNKLVTPKFARVSALHGTLHSITTSPYSSRPPSRAVSLCDGSSGYESTMSHLGPHYNIYNVPRSNSPVLKYNTLKPRRRKQKHSQQFYSLRLCRRHENIRRKYELYAIPIYKTCPHKSNSTTTIATIVQSMEDAPSLTLSQSSASISLMSRSAPSTPIPPSSTPIPPTTPPVPAPRMSKKTDPSKHTYQNVPPPIFPPKNASLPKLKTDSLYNYKEHYQQQHRQEMQQYSYPLPSNSSNQLTLPLTSSLYHSSIVSPLQTSLVYTNNSRPSTLMHHEAATTGNHSSTVHQDEEQQQPNYGNSDARQSSTRRHAMNRRNERNRKYRKHERMSSDRNKSKQSRQRDRDAPSRRNNTSFVDTPNYETSFRQIPDLGVPETTYKISYPHYYEDDIVECSTDYHRPNPTKARQQQQQQQQQPPWEHQSNRCIGNNTPQFAADAGDVKNRNKTSKTRLSDTRSIPSAPTIMQYAEFHFRDVGQEIDV</sequence>
<feature type="compositionally biased region" description="Basic residues" evidence="6">
    <location>
        <begin position="1625"/>
        <end position="1645"/>
    </location>
</feature>
<feature type="domain" description="Ig-like" evidence="8">
    <location>
        <begin position="956"/>
        <end position="1033"/>
    </location>
</feature>
<keyword evidence="10" id="KW-1185">Reference proteome</keyword>
<feature type="compositionally biased region" description="Pro residues" evidence="6">
    <location>
        <begin position="1473"/>
        <end position="1491"/>
    </location>
</feature>
<feature type="region of interest" description="Disordered" evidence="6">
    <location>
        <begin position="1093"/>
        <end position="1124"/>
    </location>
</feature>
<organism evidence="9 10">
    <name type="scientific">Acromyrmex insinuator</name>
    <dbReference type="NCBI Taxonomy" id="230686"/>
    <lineage>
        <taxon>Eukaryota</taxon>
        <taxon>Metazoa</taxon>
        <taxon>Ecdysozoa</taxon>
        <taxon>Arthropoda</taxon>
        <taxon>Hexapoda</taxon>
        <taxon>Insecta</taxon>
        <taxon>Pterygota</taxon>
        <taxon>Neoptera</taxon>
        <taxon>Endopterygota</taxon>
        <taxon>Hymenoptera</taxon>
        <taxon>Apocrita</taxon>
        <taxon>Aculeata</taxon>
        <taxon>Formicoidea</taxon>
        <taxon>Formicidae</taxon>
        <taxon>Myrmicinae</taxon>
        <taxon>Acromyrmex</taxon>
    </lineage>
</organism>
<dbReference type="InterPro" id="IPR003597">
    <property type="entry name" value="Ig_C1-set"/>
</dbReference>
<feature type="transmembrane region" description="Helical" evidence="7">
    <location>
        <begin position="1052"/>
        <end position="1078"/>
    </location>
</feature>
<dbReference type="InterPro" id="IPR013783">
    <property type="entry name" value="Ig-like_fold"/>
</dbReference>
<feature type="domain" description="Ig-like" evidence="8">
    <location>
        <begin position="547"/>
        <end position="652"/>
    </location>
</feature>
<feature type="compositionally biased region" description="Polar residues" evidence="6">
    <location>
        <begin position="1667"/>
        <end position="1680"/>
    </location>
</feature>
<dbReference type="InterPro" id="IPR036179">
    <property type="entry name" value="Ig-like_dom_sf"/>
</dbReference>
<dbReference type="InterPro" id="IPR013106">
    <property type="entry name" value="Ig_V-set"/>
</dbReference>
<evidence type="ECO:0000259" key="8">
    <source>
        <dbReference type="PROSITE" id="PS50835"/>
    </source>
</evidence>
<gene>
    <name evidence="9" type="primary">Hmcn2_0</name>
    <name evidence="9" type="ORF">G6Z75_0006014</name>
</gene>
<dbReference type="GO" id="GO:0016020">
    <property type="term" value="C:membrane"/>
    <property type="evidence" value="ECO:0007669"/>
    <property type="project" value="UniProtKB-SubCell"/>
</dbReference>
<dbReference type="InterPro" id="IPR003598">
    <property type="entry name" value="Ig_sub2"/>
</dbReference>
<feature type="domain" description="Ig-like" evidence="8">
    <location>
        <begin position="449"/>
        <end position="540"/>
    </location>
</feature>
<proteinExistence type="predicted"/>
<evidence type="ECO:0000313" key="10">
    <source>
        <dbReference type="Proteomes" id="UP000667349"/>
    </source>
</evidence>
<comment type="caution">
    <text evidence="9">The sequence shown here is derived from an EMBL/GenBank/DDBJ whole genome shotgun (WGS) entry which is preliminary data.</text>
</comment>
<evidence type="ECO:0000256" key="5">
    <source>
        <dbReference type="ARBA" id="ARBA00023157"/>
    </source>
</evidence>
<evidence type="ECO:0000256" key="6">
    <source>
        <dbReference type="SAM" id="MobiDB-lite"/>
    </source>
</evidence>
<protein>
    <submittedName>
        <fullName evidence="9">HMCN2 protein</fullName>
    </submittedName>
</protein>
<evidence type="ECO:0000313" key="9">
    <source>
        <dbReference type="EMBL" id="KAG5315087.1"/>
    </source>
</evidence>
<keyword evidence="3 7" id="KW-1133">Transmembrane helix</keyword>
<keyword evidence="5" id="KW-1015">Disulfide bond</keyword>
<reference evidence="9" key="1">
    <citation type="submission" date="2020-02" db="EMBL/GenBank/DDBJ databases">
        <title>Relaxed selection underlies rapid genomic changes in the transitions from sociality to social parasitism in ants.</title>
        <authorList>
            <person name="Bi X."/>
        </authorList>
    </citation>
    <scope>NUCLEOTIDE SEQUENCE</scope>
    <source>
        <strain evidence="9">BGI-DK2013a</strain>
        <tissue evidence="9">Whole body</tissue>
    </source>
</reference>
<dbReference type="SMART" id="SM00409">
    <property type="entry name" value="IG"/>
    <property type="match status" value="7"/>
</dbReference>
<feature type="compositionally biased region" description="Polar residues" evidence="6">
    <location>
        <begin position="1612"/>
        <end position="1624"/>
    </location>
</feature>
<feature type="region of interest" description="Disordered" evidence="6">
    <location>
        <begin position="1597"/>
        <end position="1680"/>
    </location>
</feature>
<keyword evidence="4 7" id="KW-0472">Membrane</keyword>
<evidence type="ECO:0000256" key="4">
    <source>
        <dbReference type="ARBA" id="ARBA00023136"/>
    </source>
</evidence>
<dbReference type="SUPFAM" id="SSF48726">
    <property type="entry name" value="Immunoglobulin"/>
    <property type="match status" value="7"/>
</dbReference>
<dbReference type="InterPro" id="IPR007110">
    <property type="entry name" value="Ig-like_dom"/>
</dbReference>
<dbReference type="PANTHER" id="PTHR23278:SF32">
    <property type="entry name" value="NEUROMUSCULIN, ISOFORM E"/>
    <property type="match status" value="1"/>
</dbReference>
<feature type="compositionally biased region" description="Polar residues" evidence="6">
    <location>
        <begin position="1741"/>
        <end position="1750"/>
    </location>
</feature>
<feature type="region of interest" description="Disordered" evidence="6">
    <location>
        <begin position="1465"/>
        <end position="1519"/>
    </location>
</feature>
<dbReference type="InterPro" id="IPR003599">
    <property type="entry name" value="Ig_sub"/>
</dbReference>
<keyword evidence="2 7" id="KW-0812">Transmembrane</keyword>
<dbReference type="Proteomes" id="UP000667349">
    <property type="component" value="Unassembled WGS sequence"/>
</dbReference>
<feature type="compositionally biased region" description="Polar residues" evidence="6">
    <location>
        <begin position="1108"/>
        <end position="1118"/>
    </location>
</feature>
<feature type="region of interest" description="Disordered" evidence="6">
    <location>
        <begin position="1712"/>
        <end position="1775"/>
    </location>
</feature>
<dbReference type="PROSITE" id="PS50835">
    <property type="entry name" value="IG_LIKE"/>
    <property type="match status" value="8"/>
</dbReference>
<evidence type="ECO:0000256" key="3">
    <source>
        <dbReference type="ARBA" id="ARBA00022989"/>
    </source>
</evidence>
<dbReference type="Pfam" id="PF07654">
    <property type="entry name" value="C1-set"/>
    <property type="match status" value="1"/>
</dbReference>
<dbReference type="EMBL" id="JAANHZ010000128">
    <property type="protein sequence ID" value="KAG5315087.1"/>
    <property type="molecule type" value="Genomic_DNA"/>
</dbReference>
<evidence type="ECO:0000256" key="2">
    <source>
        <dbReference type="ARBA" id="ARBA00022692"/>
    </source>
</evidence>
<comment type="subcellular location">
    <subcellularLocation>
        <location evidence="1">Membrane</location>
        <topology evidence="1">Single-pass membrane protein</topology>
    </subcellularLocation>
</comment>
<feature type="domain" description="Ig-like" evidence="8">
    <location>
        <begin position="659"/>
        <end position="745"/>
    </location>
</feature>
<dbReference type="SMART" id="SM00408">
    <property type="entry name" value="IGc2"/>
    <property type="match status" value="6"/>
</dbReference>
<dbReference type="Pfam" id="PF07686">
    <property type="entry name" value="V-set"/>
    <property type="match status" value="1"/>
</dbReference>
<feature type="domain" description="Ig-like" evidence="8">
    <location>
        <begin position="105"/>
        <end position="214"/>
    </location>
</feature>
<feature type="domain" description="Ig-like" evidence="8">
    <location>
        <begin position="227"/>
        <end position="331"/>
    </location>
</feature>